<organism evidence="6 7">
    <name type="scientific">Usitatibacter palustris</name>
    <dbReference type="NCBI Taxonomy" id="2732487"/>
    <lineage>
        <taxon>Bacteria</taxon>
        <taxon>Pseudomonadati</taxon>
        <taxon>Pseudomonadota</taxon>
        <taxon>Betaproteobacteria</taxon>
        <taxon>Nitrosomonadales</taxon>
        <taxon>Usitatibacteraceae</taxon>
        <taxon>Usitatibacter</taxon>
    </lineage>
</organism>
<dbReference type="Proteomes" id="UP000503096">
    <property type="component" value="Chromosome"/>
</dbReference>
<dbReference type="PROSITE" id="PS51332">
    <property type="entry name" value="B12_BINDING"/>
    <property type="match status" value="1"/>
</dbReference>
<dbReference type="InParanoid" id="A0A6M4H2R3"/>
<dbReference type="Pfam" id="PF02607">
    <property type="entry name" value="B12-binding_2"/>
    <property type="match status" value="1"/>
</dbReference>
<keyword evidence="3" id="KW-0804">Transcription</keyword>
<dbReference type="RefSeq" id="WP_171160484.1">
    <property type="nucleotide sequence ID" value="NZ_CP053073.1"/>
</dbReference>
<dbReference type="InterPro" id="IPR036594">
    <property type="entry name" value="Meth_synthase_dom"/>
</dbReference>
<dbReference type="GO" id="GO:0031419">
    <property type="term" value="F:cobalamin binding"/>
    <property type="evidence" value="ECO:0007669"/>
    <property type="project" value="InterPro"/>
</dbReference>
<evidence type="ECO:0000256" key="3">
    <source>
        <dbReference type="ARBA" id="ARBA00023163"/>
    </source>
</evidence>
<dbReference type="Gene3D" id="3.40.50.280">
    <property type="entry name" value="Cobalamin-binding domain"/>
    <property type="match status" value="1"/>
</dbReference>
<dbReference type="InterPro" id="IPR047057">
    <property type="entry name" value="MerR_fam"/>
</dbReference>
<reference evidence="6 7" key="1">
    <citation type="submission" date="2020-04" db="EMBL/GenBank/DDBJ databases">
        <title>Usitatibacter rugosus gen. nov., sp. nov. and Usitatibacter palustris sp. nov., novel members of Usitatibacteraceae fam. nov. within the order Nitrosomonadales isolated from soil.</title>
        <authorList>
            <person name="Huber K.J."/>
            <person name="Neumann-Schaal M."/>
            <person name="Geppert A."/>
            <person name="Luckner M."/>
            <person name="Wanner G."/>
            <person name="Overmann J."/>
        </authorList>
    </citation>
    <scope>NUCLEOTIDE SEQUENCE [LARGE SCALE GENOMIC DNA]</scope>
    <source>
        <strain evidence="6 7">Swamp67</strain>
    </source>
</reference>
<evidence type="ECO:0000313" key="6">
    <source>
        <dbReference type="EMBL" id="QJR13740.1"/>
    </source>
</evidence>
<dbReference type="InterPro" id="IPR009061">
    <property type="entry name" value="DNA-bd_dom_put_sf"/>
</dbReference>
<keyword evidence="2" id="KW-0238">DNA-binding</keyword>
<dbReference type="AlphaFoldDB" id="A0A6M4H2R3"/>
<keyword evidence="7" id="KW-1185">Reference proteome</keyword>
<dbReference type="CDD" id="cd01104">
    <property type="entry name" value="HTH_MlrA-CarA"/>
    <property type="match status" value="1"/>
</dbReference>
<sequence>MATPDRMATAAEHLPIRVISSLTGVNPITLRAWERRYGLIQPLRTPKGHRLYTRHDVDEIQRVLALMEQGVPIGRVREALAATRPVRGAPKGTGAWRVHLERMATAIGHFDEAGLDAVYDEALALHSIDQVSRNLLMPLLEHLGSRWEQMPGAVAEEHFFSGYMRNKLGARLHHRRHLATGPRILAACVPGEHHELGLLLFTLAAHEAGLRVISLGANMPLAEIAMAARRARCKAIVLASSIDPSPEVLNPGLRDLVDGAGIPVFYGGKTAERQAAVISAAGATPLGTAIDAGVRAIVARLGRT</sequence>
<dbReference type="SUPFAM" id="SSF46955">
    <property type="entry name" value="Putative DNA-binding domain"/>
    <property type="match status" value="1"/>
</dbReference>
<dbReference type="CDD" id="cd02065">
    <property type="entry name" value="B12-binding_like"/>
    <property type="match status" value="1"/>
</dbReference>
<dbReference type="PROSITE" id="PS50937">
    <property type="entry name" value="HTH_MERR_2"/>
    <property type="match status" value="1"/>
</dbReference>
<accession>A0A6M4H2R3</accession>
<dbReference type="InterPro" id="IPR003759">
    <property type="entry name" value="Cbl-bd_cap"/>
</dbReference>
<dbReference type="KEGG" id="upl:DSM104440_00530"/>
<dbReference type="InterPro" id="IPR000551">
    <property type="entry name" value="MerR-type_HTH_dom"/>
</dbReference>
<dbReference type="GO" id="GO:0046872">
    <property type="term" value="F:metal ion binding"/>
    <property type="evidence" value="ECO:0007669"/>
    <property type="project" value="InterPro"/>
</dbReference>
<evidence type="ECO:0000256" key="1">
    <source>
        <dbReference type="ARBA" id="ARBA00023015"/>
    </source>
</evidence>
<dbReference type="PANTHER" id="PTHR30204:SF67">
    <property type="entry name" value="HTH-TYPE TRANSCRIPTIONAL REGULATOR MLRA-RELATED"/>
    <property type="match status" value="1"/>
</dbReference>
<dbReference type="EMBL" id="CP053073">
    <property type="protein sequence ID" value="QJR13740.1"/>
    <property type="molecule type" value="Genomic_DNA"/>
</dbReference>
<dbReference type="SUPFAM" id="SSF52242">
    <property type="entry name" value="Cobalamin (vitamin B12)-binding domain"/>
    <property type="match status" value="1"/>
</dbReference>
<feature type="domain" description="B12-binding" evidence="5">
    <location>
        <begin position="181"/>
        <end position="304"/>
    </location>
</feature>
<dbReference type="Pfam" id="PF13411">
    <property type="entry name" value="MerR_1"/>
    <property type="match status" value="1"/>
</dbReference>
<proteinExistence type="predicted"/>
<dbReference type="InterPro" id="IPR036724">
    <property type="entry name" value="Cobalamin-bd_sf"/>
</dbReference>
<feature type="domain" description="HTH merR-type" evidence="4">
    <location>
        <begin position="13"/>
        <end position="82"/>
    </location>
</feature>
<name>A0A6M4H2R3_9PROT</name>
<dbReference type="InterPro" id="IPR006158">
    <property type="entry name" value="Cobalamin-bd"/>
</dbReference>
<protein>
    <submittedName>
        <fullName evidence="6">HTH-type transcriptional repressor CarA</fullName>
    </submittedName>
</protein>
<dbReference type="Gene3D" id="1.10.1240.10">
    <property type="entry name" value="Methionine synthase domain"/>
    <property type="match status" value="1"/>
</dbReference>
<dbReference type="GO" id="GO:0003677">
    <property type="term" value="F:DNA binding"/>
    <property type="evidence" value="ECO:0007669"/>
    <property type="project" value="UniProtKB-KW"/>
</dbReference>
<evidence type="ECO:0000259" key="5">
    <source>
        <dbReference type="PROSITE" id="PS51332"/>
    </source>
</evidence>
<evidence type="ECO:0000259" key="4">
    <source>
        <dbReference type="PROSITE" id="PS50937"/>
    </source>
</evidence>
<dbReference type="PANTHER" id="PTHR30204">
    <property type="entry name" value="REDOX-CYCLING DRUG-SENSING TRANSCRIPTIONAL ACTIVATOR SOXR"/>
    <property type="match status" value="1"/>
</dbReference>
<gene>
    <name evidence="6" type="primary">carA_1</name>
    <name evidence="6" type="ORF">DSM104440_00530</name>
</gene>
<evidence type="ECO:0000256" key="2">
    <source>
        <dbReference type="ARBA" id="ARBA00023125"/>
    </source>
</evidence>
<dbReference type="GO" id="GO:0003700">
    <property type="term" value="F:DNA-binding transcription factor activity"/>
    <property type="evidence" value="ECO:0007669"/>
    <property type="project" value="InterPro"/>
</dbReference>
<dbReference type="SMART" id="SM00422">
    <property type="entry name" value="HTH_MERR"/>
    <property type="match status" value="1"/>
</dbReference>
<evidence type="ECO:0000313" key="7">
    <source>
        <dbReference type="Proteomes" id="UP000503096"/>
    </source>
</evidence>
<dbReference type="Gene3D" id="1.10.1660.10">
    <property type="match status" value="1"/>
</dbReference>
<keyword evidence="1" id="KW-0805">Transcription regulation</keyword>